<dbReference type="SMART" id="SM00232">
    <property type="entry name" value="JAB_MPN"/>
    <property type="match status" value="1"/>
</dbReference>
<evidence type="ECO:0000313" key="8">
    <source>
        <dbReference type="Proteomes" id="UP000598488"/>
    </source>
</evidence>
<dbReference type="RefSeq" id="WP_199463612.1">
    <property type="nucleotide sequence ID" value="NZ_JAEMUH010000015.1"/>
</dbReference>
<comment type="caution">
    <text evidence="7">The sequence shown here is derived from an EMBL/GenBank/DDBJ whole genome shotgun (WGS) entry which is preliminary data.</text>
</comment>
<evidence type="ECO:0000313" key="7">
    <source>
        <dbReference type="EMBL" id="MBJ7552026.1"/>
    </source>
</evidence>
<dbReference type="InterPro" id="IPR000555">
    <property type="entry name" value="JAMM/MPN+_dom"/>
</dbReference>
<gene>
    <name evidence="7" type="ORF">JHD44_15155</name>
</gene>
<sequence>MLALPESVLNAIERHAQRLHPVECCGLVSRNVEGDLRHIEMCNKANSETFFEFDPKEQLGVWRDMILQDEELILIYHSHTHSKPYPSRTDKEYAQAYPGVYQLIVATDKRFVPSMRCYQISGEGVEEVLLNLPYRAQY</sequence>
<organism evidence="7 8">
    <name type="scientific">Marinomonas ostreistagni</name>
    <dbReference type="NCBI Taxonomy" id="359209"/>
    <lineage>
        <taxon>Bacteria</taxon>
        <taxon>Pseudomonadati</taxon>
        <taxon>Pseudomonadota</taxon>
        <taxon>Gammaproteobacteria</taxon>
        <taxon>Oceanospirillales</taxon>
        <taxon>Oceanospirillaceae</taxon>
        <taxon>Marinomonas</taxon>
    </lineage>
</organism>
<dbReference type="Gene3D" id="3.40.140.10">
    <property type="entry name" value="Cytidine Deaminase, domain 2"/>
    <property type="match status" value="1"/>
</dbReference>
<evidence type="ECO:0000256" key="5">
    <source>
        <dbReference type="ARBA" id="ARBA00023049"/>
    </source>
</evidence>
<dbReference type="PANTHER" id="PTHR34858">
    <property type="entry name" value="CYSO-CYSTEINE PEPTIDASE"/>
    <property type="match status" value="1"/>
</dbReference>
<dbReference type="SUPFAM" id="SSF102712">
    <property type="entry name" value="JAB1/MPN domain"/>
    <property type="match status" value="1"/>
</dbReference>
<dbReference type="EMBL" id="JAEMUH010000015">
    <property type="protein sequence ID" value="MBJ7552026.1"/>
    <property type="molecule type" value="Genomic_DNA"/>
</dbReference>
<dbReference type="Pfam" id="PF14464">
    <property type="entry name" value="Prok-JAB"/>
    <property type="match status" value="1"/>
</dbReference>
<keyword evidence="3" id="KW-0378">Hydrolase</keyword>
<keyword evidence="1" id="KW-0645">Protease</keyword>
<dbReference type="PANTHER" id="PTHR34858:SF1">
    <property type="entry name" value="CYSO-CYSTEINE PEPTIDASE"/>
    <property type="match status" value="1"/>
</dbReference>
<dbReference type="InterPro" id="IPR028090">
    <property type="entry name" value="JAB_dom_prok"/>
</dbReference>
<evidence type="ECO:0000259" key="6">
    <source>
        <dbReference type="PROSITE" id="PS50249"/>
    </source>
</evidence>
<keyword evidence="4" id="KW-0862">Zinc</keyword>
<dbReference type="Proteomes" id="UP000598488">
    <property type="component" value="Unassembled WGS sequence"/>
</dbReference>
<keyword evidence="2" id="KW-0479">Metal-binding</keyword>
<protein>
    <submittedName>
        <fullName evidence="7">M67 family metallopeptidase</fullName>
    </submittedName>
</protein>
<evidence type="ECO:0000256" key="2">
    <source>
        <dbReference type="ARBA" id="ARBA00022723"/>
    </source>
</evidence>
<evidence type="ECO:0000256" key="1">
    <source>
        <dbReference type="ARBA" id="ARBA00022670"/>
    </source>
</evidence>
<dbReference type="CDD" id="cd08070">
    <property type="entry name" value="MPN_like"/>
    <property type="match status" value="1"/>
</dbReference>
<evidence type="ECO:0000256" key="3">
    <source>
        <dbReference type="ARBA" id="ARBA00022801"/>
    </source>
</evidence>
<feature type="domain" description="MPN" evidence="6">
    <location>
        <begin position="2"/>
        <end position="124"/>
    </location>
</feature>
<name>A0ABS0ZEF0_9GAMM</name>
<evidence type="ECO:0000256" key="4">
    <source>
        <dbReference type="ARBA" id="ARBA00022833"/>
    </source>
</evidence>
<dbReference type="PROSITE" id="PS50249">
    <property type="entry name" value="MPN"/>
    <property type="match status" value="1"/>
</dbReference>
<keyword evidence="8" id="KW-1185">Reference proteome</keyword>
<reference evidence="7 8" key="1">
    <citation type="submission" date="2020-12" db="EMBL/GenBank/DDBJ databases">
        <title>Comparative genome analysis of fungal antagonists Marinomonas ostreistagni 398 and M. spartinae 468.</title>
        <authorList>
            <person name="Fields J.L."/>
            <person name="Mavrodi O.V."/>
            <person name="Biber P.D."/>
            <person name="Indest K.J."/>
            <person name="Mavrodi D.V."/>
        </authorList>
    </citation>
    <scope>NUCLEOTIDE SEQUENCE [LARGE SCALE GENOMIC DNA]</scope>
    <source>
        <strain evidence="7 8">USM7</strain>
    </source>
</reference>
<keyword evidence="5" id="KW-0482">Metalloprotease</keyword>
<dbReference type="InterPro" id="IPR051929">
    <property type="entry name" value="VirAsm_ModProt"/>
</dbReference>
<accession>A0ABS0ZEF0</accession>
<proteinExistence type="predicted"/>
<dbReference type="InterPro" id="IPR037518">
    <property type="entry name" value="MPN"/>
</dbReference>